<gene>
    <name evidence="3" type="ORF">ABID08_004764</name>
</gene>
<dbReference type="PANTHER" id="PTHR46268:SF15">
    <property type="entry name" value="UNIVERSAL STRESS PROTEIN HP_0031"/>
    <property type="match status" value="1"/>
</dbReference>
<sequence length="278" mass="29948">MVYKTILAIIGAATPDQFLKQAAELCHLSEAHLSVLVVVMAAPPPIGDYAATISDAWLEEQTEDRRKLEAKITSSRDVLSGLASGAEVEGLYCEAVWAHSRIARRAIYADLVLIGDADIIGRELRRQAIDSVLFDARRPVLLVPKAAPVTLMPRKIVLAWDSSPDAAAAAREALDLMRGTDLIDIVMIEPDADGVRQGEDPGTDIAAYLAHHGVKGMVDRIVADGRTIAEALQDRAAELSADLIVMGAYGHSRLRERIFGGVTQAMIEAATIPVLLVR</sequence>
<dbReference type="InterPro" id="IPR006016">
    <property type="entry name" value="UspA"/>
</dbReference>
<name>A0ABV2MLQ1_9HYPH</name>
<feature type="domain" description="UspA" evidence="2">
    <location>
        <begin position="152"/>
        <end position="278"/>
    </location>
</feature>
<evidence type="ECO:0000259" key="2">
    <source>
        <dbReference type="Pfam" id="PF00582"/>
    </source>
</evidence>
<dbReference type="RefSeq" id="WP_168301937.1">
    <property type="nucleotide sequence ID" value="NZ_CP071605.1"/>
</dbReference>
<dbReference type="Proteomes" id="UP001549077">
    <property type="component" value="Unassembled WGS sequence"/>
</dbReference>
<reference evidence="3 4" key="1">
    <citation type="submission" date="2024-06" db="EMBL/GenBank/DDBJ databases">
        <title>Genomic Encyclopedia of Type Strains, Phase IV (KMG-IV): sequencing the most valuable type-strain genomes for metagenomic binning, comparative biology and taxonomic classification.</title>
        <authorList>
            <person name="Goeker M."/>
        </authorList>
    </citation>
    <scope>NUCLEOTIDE SEQUENCE [LARGE SCALE GENOMIC DNA]</scope>
    <source>
        <strain evidence="3 4">DSM 29288</strain>
    </source>
</reference>
<comment type="similarity">
    <text evidence="1">Belongs to the universal stress protein A family.</text>
</comment>
<dbReference type="GeneID" id="91151092"/>
<dbReference type="EMBL" id="JBEPMY010000017">
    <property type="protein sequence ID" value="MET3757383.1"/>
    <property type="molecule type" value="Genomic_DNA"/>
</dbReference>
<comment type="caution">
    <text evidence="3">The sequence shown here is derived from an EMBL/GenBank/DDBJ whole genome shotgun (WGS) entry which is preliminary data.</text>
</comment>
<keyword evidence="4" id="KW-1185">Reference proteome</keyword>
<protein>
    <submittedName>
        <fullName evidence="3">Nucleotide-binding universal stress UspA family protein</fullName>
    </submittedName>
</protein>
<dbReference type="SUPFAM" id="SSF52402">
    <property type="entry name" value="Adenine nucleotide alpha hydrolases-like"/>
    <property type="match status" value="2"/>
</dbReference>
<dbReference type="PANTHER" id="PTHR46268">
    <property type="entry name" value="STRESS RESPONSE PROTEIN NHAX"/>
    <property type="match status" value="1"/>
</dbReference>
<dbReference type="InterPro" id="IPR006015">
    <property type="entry name" value="Universal_stress_UspA"/>
</dbReference>
<organism evidence="3 4">
    <name type="scientific">Rhizobium binae</name>
    <dbReference type="NCBI Taxonomy" id="1138190"/>
    <lineage>
        <taxon>Bacteria</taxon>
        <taxon>Pseudomonadati</taxon>
        <taxon>Pseudomonadota</taxon>
        <taxon>Alphaproteobacteria</taxon>
        <taxon>Hyphomicrobiales</taxon>
        <taxon>Rhizobiaceae</taxon>
        <taxon>Rhizobium/Agrobacterium group</taxon>
        <taxon>Rhizobium</taxon>
    </lineage>
</organism>
<evidence type="ECO:0000313" key="3">
    <source>
        <dbReference type="EMBL" id="MET3757383.1"/>
    </source>
</evidence>
<evidence type="ECO:0000313" key="4">
    <source>
        <dbReference type="Proteomes" id="UP001549077"/>
    </source>
</evidence>
<accession>A0ABV2MLQ1</accession>
<dbReference type="Gene3D" id="3.40.50.12370">
    <property type="match status" value="1"/>
</dbReference>
<dbReference type="Pfam" id="PF00582">
    <property type="entry name" value="Usp"/>
    <property type="match status" value="1"/>
</dbReference>
<evidence type="ECO:0000256" key="1">
    <source>
        <dbReference type="ARBA" id="ARBA00008791"/>
    </source>
</evidence>
<dbReference type="CDD" id="cd00293">
    <property type="entry name" value="USP-like"/>
    <property type="match status" value="1"/>
</dbReference>
<dbReference type="PRINTS" id="PR01438">
    <property type="entry name" value="UNVRSLSTRESS"/>
</dbReference>
<proteinExistence type="inferred from homology"/>